<evidence type="ECO:0000256" key="5">
    <source>
        <dbReference type="ARBA" id="ARBA00012266"/>
    </source>
</evidence>
<evidence type="ECO:0000256" key="12">
    <source>
        <dbReference type="ARBA" id="ARBA00023239"/>
    </source>
</evidence>
<evidence type="ECO:0000256" key="1">
    <source>
        <dbReference type="ARBA" id="ARBA00001946"/>
    </source>
</evidence>
<dbReference type="GO" id="GO:0000162">
    <property type="term" value="P:L-tryptophan biosynthetic process"/>
    <property type="evidence" value="ECO:0007669"/>
    <property type="project" value="UniProtKB-UniPathway"/>
</dbReference>
<dbReference type="Gene3D" id="3.60.120.10">
    <property type="entry name" value="Anthranilate synthase"/>
    <property type="match status" value="1"/>
</dbReference>
<dbReference type="NCBIfam" id="TIGR00564">
    <property type="entry name" value="trpE_most"/>
    <property type="match status" value="1"/>
</dbReference>
<comment type="catalytic activity">
    <reaction evidence="14 15">
        <text>chorismate + L-glutamine = anthranilate + pyruvate + L-glutamate + H(+)</text>
        <dbReference type="Rhea" id="RHEA:21732"/>
        <dbReference type="ChEBI" id="CHEBI:15361"/>
        <dbReference type="ChEBI" id="CHEBI:15378"/>
        <dbReference type="ChEBI" id="CHEBI:16567"/>
        <dbReference type="ChEBI" id="CHEBI:29748"/>
        <dbReference type="ChEBI" id="CHEBI:29985"/>
        <dbReference type="ChEBI" id="CHEBI:58359"/>
        <dbReference type="EC" id="4.1.3.27"/>
    </reaction>
</comment>
<dbReference type="EMBL" id="LNQN01000002">
    <property type="protein sequence ID" value="KSU83313.1"/>
    <property type="molecule type" value="Genomic_DNA"/>
</dbReference>
<evidence type="ECO:0000256" key="13">
    <source>
        <dbReference type="ARBA" id="ARBA00025634"/>
    </source>
</evidence>
<dbReference type="Pfam" id="PF00425">
    <property type="entry name" value="Chorismate_bind"/>
    <property type="match status" value="1"/>
</dbReference>
<protein>
    <recommendedName>
        <fullName evidence="6 15">Anthranilate synthase component 1</fullName>
        <ecNumber evidence="5 15">4.1.3.27</ecNumber>
    </recommendedName>
</protein>
<dbReference type="AlphaFoldDB" id="A0A0V8J8R0"/>
<comment type="function">
    <text evidence="13 15">Part of a heterotetrameric complex that catalyzes the two-step biosynthesis of anthranilate, an intermediate in the biosynthesis of L-tryptophan. In the first step, the glutamine-binding beta subunit (TrpG) of anthranilate synthase (AS) provides the glutamine amidotransferase activity which generates ammonia as a substrate that, along with chorismate, is used in the second step, catalyzed by the large alpha subunit of AS (TrpE) to produce anthranilate. In the absence of TrpG, TrpE can synthesize anthranilate directly from chorismate and high concentrations of ammonia.</text>
</comment>
<comment type="similarity">
    <text evidence="3 15">Belongs to the anthranilate synthase component I family.</text>
</comment>
<keyword evidence="11 15" id="KW-0057">Aromatic amino acid biosynthesis</keyword>
<dbReference type="InterPro" id="IPR015890">
    <property type="entry name" value="Chorismate_C"/>
</dbReference>
<gene>
    <name evidence="15" type="primary">trpE</name>
    <name evidence="18" type="ORF">AS030_12115</name>
</gene>
<evidence type="ECO:0000256" key="4">
    <source>
        <dbReference type="ARBA" id="ARBA00011575"/>
    </source>
</evidence>
<feature type="domain" description="Chorismate-utilising enzyme C-terminal" evidence="16">
    <location>
        <begin position="233"/>
        <end position="486"/>
    </location>
</feature>
<evidence type="ECO:0000313" key="19">
    <source>
        <dbReference type="Proteomes" id="UP000054099"/>
    </source>
</evidence>
<evidence type="ECO:0000256" key="2">
    <source>
        <dbReference type="ARBA" id="ARBA00004873"/>
    </source>
</evidence>
<comment type="subunit">
    <text evidence="4 15">Heterotetramer consisting of two non-identical subunits: a beta subunit (TrpG) and a large alpha subunit (TrpE).</text>
</comment>
<evidence type="ECO:0000259" key="16">
    <source>
        <dbReference type="Pfam" id="PF00425"/>
    </source>
</evidence>
<dbReference type="InterPro" id="IPR005801">
    <property type="entry name" value="ADC_synthase"/>
</dbReference>
<evidence type="ECO:0000256" key="8">
    <source>
        <dbReference type="ARBA" id="ARBA00022723"/>
    </source>
</evidence>
<dbReference type="UniPathway" id="UPA00035">
    <property type="reaction ID" value="UER00040"/>
</dbReference>
<dbReference type="GO" id="GO:0046872">
    <property type="term" value="F:metal ion binding"/>
    <property type="evidence" value="ECO:0007669"/>
    <property type="project" value="UniProtKB-KW"/>
</dbReference>
<dbReference type="PANTHER" id="PTHR11236">
    <property type="entry name" value="AMINOBENZOATE/ANTHRANILATE SYNTHASE"/>
    <property type="match status" value="1"/>
</dbReference>
<dbReference type="GO" id="GO:0004049">
    <property type="term" value="F:anthranilate synthase activity"/>
    <property type="evidence" value="ECO:0007669"/>
    <property type="project" value="UniProtKB-EC"/>
</dbReference>
<accession>A0A0V8J8R0</accession>
<proteinExistence type="inferred from homology"/>
<dbReference type="InterPro" id="IPR006805">
    <property type="entry name" value="Anth_synth_I_N"/>
</dbReference>
<evidence type="ECO:0000256" key="6">
    <source>
        <dbReference type="ARBA" id="ARBA00020653"/>
    </source>
</evidence>
<keyword evidence="10 15" id="KW-0460">Magnesium</keyword>
<evidence type="ECO:0000256" key="14">
    <source>
        <dbReference type="ARBA" id="ARBA00047683"/>
    </source>
</evidence>
<keyword evidence="19" id="KW-1185">Reference proteome</keyword>
<evidence type="ECO:0000256" key="15">
    <source>
        <dbReference type="RuleBase" id="RU364045"/>
    </source>
</evidence>
<comment type="caution">
    <text evidence="18">The sequence shown here is derived from an EMBL/GenBank/DDBJ whole genome shotgun (WGS) entry which is preliminary data.</text>
</comment>
<reference evidence="18 19" key="1">
    <citation type="journal article" date="2014" name="Antonie Van Leeuwenhoek">
        <title>Fictibacillus enclensis sp. nov., isolated from marine sediment.</title>
        <authorList>
            <person name="Dastager S.G."/>
            <person name="Mawlankar R."/>
            <person name="Srinivasan K."/>
            <person name="Tang S.K."/>
            <person name="Lee J.C."/>
            <person name="Ramana V.V."/>
            <person name="Shouche Y.S."/>
        </authorList>
    </citation>
    <scope>NUCLEOTIDE SEQUENCE [LARGE SCALE GENOMIC DNA]</scope>
    <source>
        <strain evidence="18 19">NIO-1003</strain>
    </source>
</reference>
<dbReference type="Pfam" id="PF04715">
    <property type="entry name" value="Anth_synt_I_N"/>
    <property type="match status" value="1"/>
</dbReference>
<dbReference type="PANTHER" id="PTHR11236:SF48">
    <property type="entry name" value="ISOCHORISMATE SYNTHASE MENF"/>
    <property type="match status" value="1"/>
</dbReference>
<dbReference type="InterPro" id="IPR005256">
    <property type="entry name" value="Anth_synth_I_PabB"/>
</dbReference>
<evidence type="ECO:0000256" key="10">
    <source>
        <dbReference type="ARBA" id="ARBA00022842"/>
    </source>
</evidence>
<name>A0A0V8J8R0_9BACL</name>
<comment type="pathway">
    <text evidence="2 15">Amino-acid biosynthesis; L-tryptophan biosynthesis; L-tryptophan from chorismate: step 1/5.</text>
</comment>
<keyword evidence="12 15" id="KW-0456">Lyase</keyword>
<feature type="domain" description="Anthranilate synthase component I N-terminal" evidence="17">
    <location>
        <begin position="31"/>
        <end position="168"/>
    </location>
</feature>
<keyword evidence="9 15" id="KW-0822">Tryptophan biosynthesis</keyword>
<keyword evidence="7 15" id="KW-0028">Amino-acid biosynthesis</keyword>
<evidence type="ECO:0000313" key="18">
    <source>
        <dbReference type="EMBL" id="KSU83313.1"/>
    </source>
</evidence>
<evidence type="ECO:0000256" key="9">
    <source>
        <dbReference type="ARBA" id="ARBA00022822"/>
    </source>
</evidence>
<dbReference type="PRINTS" id="PR00095">
    <property type="entry name" value="ANTSNTHASEI"/>
</dbReference>
<evidence type="ECO:0000256" key="3">
    <source>
        <dbReference type="ARBA" id="ARBA00009562"/>
    </source>
</evidence>
<evidence type="ECO:0000259" key="17">
    <source>
        <dbReference type="Pfam" id="PF04715"/>
    </source>
</evidence>
<dbReference type="SUPFAM" id="SSF56322">
    <property type="entry name" value="ADC synthase"/>
    <property type="match status" value="1"/>
</dbReference>
<evidence type="ECO:0000256" key="11">
    <source>
        <dbReference type="ARBA" id="ARBA00023141"/>
    </source>
</evidence>
<comment type="cofactor">
    <cofactor evidence="1 15">
        <name>Mg(2+)</name>
        <dbReference type="ChEBI" id="CHEBI:18420"/>
    </cofactor>
</comment>
<dbReference type="Proteomes" id="UP000054099">
    <property type="component" value="Unassembled WGS sequence"/>
</dbReference>
<keyword evidence="8 15" id="KW-0479">Metal-binding</keyword>
<dbReference type="InterPro" id="IPR019999">
    <property type="entry name" value="Anth_synth_I-like"/>
</dbReference>
<sequence>MIILIQPSLEEVKQLAGTYNLIPVSIELFADVHTVIELYQTYYQEDYSFLLESVEGGQQWARYSYIGKNPFMVVSCKKGQTQVKKKDQDETYSGHPIEILKSLLNQYKSPAHKNLPQFTGGAVGYFGYDILQYFEKIPPHSKDILNTDDMKFLFVDELVVFDHLRQSINIICNLHVPKNYNEKLIEELYEETRLSIEATMKQLEQNVKQPVPSFRYLPQQEVDISGVKSNLSKSEFCSMVDQAKEYITAGDIFQVVLSQCFESETKADPLTVYRVLRIVNPSAYMYLLKLPDETIVGSSPELLVKVEGQRVRTRPIAGTRPRGKDMDEDQALAEELLADEKEVAEHLMLVDLGRNDIGRVSEYGSVEVSSFMEIERYSHVMHIVSDVTGLLREDKDFFDALISCLPAGTLSGAPKIRAMQIIAELETQARGTYAGAIGYLSFSGNMDSCITIRTILFKNDKAYIQAGAGIVADSVPENEYDETFNKAKALLKAIQVAEAMEQYA</sequence>
<dbReference type="EC" id="4.1.3.27" evidence="5 15"/>
<organism evidence="18 19">
    <name type="scientific">Fictibacillus enclensis</name>
    <dbReference type="NCBI Taxonomy" id="1017270"/>
    <lineage>
        <taxon>Bacteria</taxon>
        <taxon>Bacillati</taxon>
        <taxon>Bacillota</taxon>
        <taxon>Bacilli</taxon>
        <taxon>Bacillales</taxon>
        <taxon>Fictibacillaceae</taxon>
        <taxon>Fictibacillus</taxon>
    </lineage>
</organism>
<evidence type="ECO:0000256" key="7">
    <source>
        <dbReference type="ARBA" id="ARBA00022605"/>
    </source>
</evidence>